<organism evidence="1 2">
    <name type="scientific">Kitasatospora cathayae</name>
    <dbReference type="NCBI Taxonomy" id="3004092"/>
    <lineage>
        <taxon>Bacteria</taxon>
        <taxon>Bacillati</taxon>
        <taxon>Actinomycetota</taxon>
        <taxon>Actinomycetes</taxon>
        <taxon>Kitasatosporales</taxon>
        <taxon>Streptomycetaceae</taxon>
        <taxon>Kitasatospora</taxon>
    </lineage>
</organism>
<protein>
    <submittedName>
        <fullName evidence="1">Uncharacterized protein</fullName>
    </submittedName>
</protein>
<accession>A0ABY7QA28</accession>
<dbReference type="RefSeq" id="WP_270147992.1">
    <property type="nucleotide sequence ID" value="NZ_CP115450.1"/>
</dbReference>
<gene>
    <name evidence="1" type="ORF">O1G21_29645</name>
</gene>
<dbReference type="EMBL" id="CP115450">
    <property type="protein sequence ID" value="WBP89598.1"/>
    <property type="molecule type" value="Genomic_DNA"/>
</dbReference>
<evidence type="ECO:0000313" key="2">
    <source>
        <dbReference type="Proteomes" id="UP001212821"/>
    </source>
</evidence>
<dbReference type="Proteomes" id="UP001212821">
    <property type="component" value="Chromosome"/>
</dbReference>
<proteinExistence type="predicted"/>
<sequence length="136" mass="14595">MTNFIAWAFAAWACVLLAGLIALYLPVDAGQPFQSKPVTAQSAPEPKTPALGTIPKHVIDWRQPLEGEANRIVRPYTPEAVEAPPQHPVTLVGTAPAKNVRERRAAAFAAQLDLPDPLHWLDDATTTDRVLTGAGA</sequence>
<evidence type="ECO:0000313" key="1">
    <source>
        <dbReference type="EMBL" id="WBP89598.1"/>
    </source>
</evidence>
<reference evidence="2" key="1">
    <citation type="submission" date="2022-12" db="EMBL/GenBank/DDBJ databases">
        <authorList>
            <person name="Mo P."/>
        </authorList>
    </citation>
    <scope>NUCLEOTIDE SEQUENCE [LARGE SCALE GENOMIC DNA]</scope>
    <source>
        <strain evidence="2">HUAS 3-15</strain>
    </source>
</reference>
<name>A0ABY7QA28_9ACTN</name>
<keyword evidence="2" id="KW-1185">Reference proteome</keyword>